<feature type="chain" id="PRO_5045866773" description="SGNH hydrolase-type esterase domain-containing protein" evidence="1">
    <location>
        <begin position="29"/>
        <end position="313"/>
    </location>
</feature>
<dbReference type="SUPFAM" id="SSF52266">
    <property type="entry name" value="SGNH hydrolase"/>
    <property type="match status" value="1"/>
</dbReference>
<protein>
    <recommendedName>
        <fullName evidence="2">SGNH hydrolase-type esterase domain-containing protein</fullName>
    </recommendedName>
</protein>
<dbReference type="EMBL" id="BAAARE010000017">
    <property type="protein sequence ID" value="GAA2494745.1"/>
    <property type="molecule type" value="Genomic_DNA"/>
</dbReference>
<evidence type="ECO:0000256" key="1">
    <source>
        <dbReference type="SAM" id="SignalP"/>
    </source>
</evidence>
<reference evidence="3 4" key="1">
    <citation type="journal article" date="2019" name="Int. J. Syst. Evol. Microbiol.">
        <title>The Global Catalogue of Microorganisms (GCM) 10K type strain sequencing project: providing services to taxonomists for standard genome sequencing and annotation.</title>
        <authorList>
            <consortium name="The Broad Institute Genomics Platform"/>
            <consortium name="The Broad Institute Genome Sequencing Center for Infectious Disease"/>
            <person name="Wu L."/>
            <person name="Ma J."/>
        </authorList>
    </citation>
    <scope>NUCLEOTIDE SEQUENCE [LARGE SCALE GENOMIC DNA]</scope>
    <source>
        <strain evidence="3 4">JCM 16259</strain>
    </source>
</reference>
<comment type="caution">
    <text evidence="3">The sequence shown here is derived from an EMBL/GenBank/DDBJ whole genome shotgun (WGS) entry which is preliminary data.</text>
</comment>
<dbReference type="RefSeq" id="WP_344256416.1">
    <property type="nucleotide sequence ID" value="NZ_BAAARE010000017.1"/>
</dbReference>
<evidence type="ECO:0000313" key="4">
    <source>
        <dbReference type="Proteomes" id="UP001500730"/>
    </source>
</evidence>
<evidence type="ECO:0000259" key="2">
    <source>
        <dbReference type="Pfam" id="PF13472"/>
    </source>
</evidence>
<keyword evidence="4" id="KW-1185">Reference proteome</keyword>
<sequence>MKRPVWVVGAVALLVTGLTGLGSPAAQAQSGGVDPVPGLPVYLALGDSIANGQASAPEIVDYATTVAGWRANGYVAQFDAVLKDRLNCLPAASTNARTGCKALQVVNLARSGVPAMDGQPAKPGVTTQTVIDEQLPVALPMLRARNHDANPRNDVEVVTLTVGGNDIFGPITSACLASDRSGCPAAIQTAFAAFSVRYATILAELRAAAGPNTPIITMTYYNPLPYCYIGQANPQAGPFANWFLEGGTLPGFGTLPAGFNDLIRGISAANGAKVADTFGTLGAGDFVGGTDCLHPVRSGHTKIAADFTAAMFG</sequence>
<gene>
    <name evidence="3" type="ORF">GCM10009858_36010</name>
</gene>
<dbReference type="Gene3D" id="3.40.50.1110">
    <property type="entry name" value="SGNH hydrolase"/>
    <property type="match status" value="1"/>
</dbReference>
<dbReference type="Proteomes" id="UP001500730">
    <property type="component" value="Unassembled WGS sequence"/>
</dbReference>
<dbReference type="InterPro" id="IPR036514">
    <property type="entry name" value="SGNH_hydro_sf"/>
</dbReference>
<feature type="domain" description="SGNH hydrolase-type esterase" evidence="2">
    <location>
        <begin position="44"/>
        <end position="300"/>
    </location>
</feature>
<keyword evidence="1" id="KW-0732">Signal</keyword>
<evidence type="ECO:0000313" key="3">
    <source>
        <dbReference type="EMBL" id="GAA2494745.1"/>
    </source>
</evidence>
<dbReference type="InterPro" id="IPR013830">
    <property type="entry name" value="SGNH_hydro"/>
</dbReference>
<dbReference type="Pfam" id="PF13472">
    <property type="entry name" value="Lipase_GDSL_2"/>
    <property type="match status" value="1"/>
</dbReference>
<proteinExistence type="predicted"/>
<feature type="signal peptide" evidence="1">
    <location>
        <begin position="1"/>
        <end position="28"/>
    </location>
</feature>
<organism evidence="3 4">
    <name type="scientific">Terrabacter carboxydivorans</name>
    <dbReference type="NCBI Taxonomy" id="619730"/>
    <lineage>
        <taxon>Bacteria</taxon>
        <taxon>Bacillati</taxon>
        <taxon>Actinomycetota</taxon>
        <taxon>Actinomycetes</taxon>
        <taxon>Micrococcales</taxon>
        <taxon>Intrasporangiaceae</taxon>
        <taxon>Terrabacter</taxon>
    </lineage>
</organism>
<name>A0ABN3M3D0_9MICO</name>
<accession>A0ABN3M3D0</accession>